<dbReference type="STRING" id="742152.A0A2H3JEE3"/>
<protein>
    <submittedName>
        <fullName evidence="1">Uncharacterized protein</fullName>
    </submittedName>
</protein>
<dbReference type="OMA" id="VIYCEGA"/>
<accession>A0A2H3JEE3</accession>
<dbReference type="EMBL" id="KB467831">
    <property type="protein sequence ID" value="PCH34347.1"/>
    <property type="molecule type" value="Genomic_DNA"/>
</dbReference>
<dbReference type="PANTHER" id="PTHR15955">
    <property type="entry name" value="RWD DOMAIN CONTAINING PROTEIN 2"/>
    <property type="match status" value="1"/>
</dbReference>
<evidence type="ECO:0000313" key="1">
    <source>
        <dbReference type="EMBL" id="PCH34347.1"/>
    </source>
</evidence>
<name>A0A2H3JEE3_WOLCO</name>
<dbReference type="Proteomes" id="UP000218811">
    <property type="component" value="Unassembled WGS sequence"/>
</dbReference>
<dbReference type="AlphaFoldDB" id="A0A2H3JEE3"/>
<keyword evidence="2" id="KW-1185">Reference proteome</keyword>
<dbReference type="CDD" id="cd24163">
    <property type="entry name" value="RWDD2_C"/>
    <property type="match status" value="1"/>
</dbReference>
<dbReference type="PANTHER" id="PTHR15955:SF8">
    <property type="entry name" value="RWD DOMAIN-CONTAINING PROTEIN 2B-RELATED"/>
    <property type="match status" value="1"/>
</dbReference>
<sequence>MPLAAATLARQLEELHLLKCSLMPDETLQFTSVSEDSDRWSQLLESYADNPDADAVNEQCEEPVRFTVKVNGLDIWVAAELSHAYNGEHIGDNYVSVTFKGSRLGRAEQAQWQAIIDEKTREIHDSEYPVYELISAHLLPFLHAEAEKVAHNEYPSETVREASSSTTSPTPLYHVLLTSHHLKSPNKRRSLQQWVHELPVTGFAKVGYPGVIYCSGEQPQVEEFAANVKAMQWLALKVRFVEPLPDAEHQAETNNRRRWTEFEKVGEVVEEMRRLGKERYVVEMGIGSAGGSTLKA</sequence>
<organism evidence="1 2">
    <name type="scientific">Wolfiporia cocos (strain MD-104)</name>
    <name type="common">Brown rot fungus</name>
    <dbReference type="NCBI Taxonomy" id="742152"/>
    <lineage>
        <taxon>Eukaryota</taxon>
        <taxon>Fungi</taxon>
        <taxon>Dikarya</taxon>
        <taxon>Basidiomycota</taxon>
        <taxon>Agaricomycotina</taxon>
        <taxon>Agaricomycetes</taxon>
        <taxon>Polyporales</taxon>
        <taxon>Phaeolaceae</taxon>
        <taxon>Wolfiporia</taxon>
    </lineage>
</organism>
<gene>
    <name evidence="1" type="ORF">WOLCODRAFT_63598</name>
</gene>
<evidence type="ECO:0000313" key="2">
    <source>
        <dbReference type="Proteomes" id="UP000218811"/>
    </source>
</evidence>
<proteinExistence type="predicted"/>
<reference evidence="1 2" key="1">
    <citation type="journal article" date="2012" name="Science">
        <title>The Paleozoic origin of enzymatic lignin decomposition reconstructed from 31 fungal genomes.</title>
        <authorList>
            <person name="Floudas D."/>
            <person name="Binder M."/>
            <person name="Riley R."/>
            <person name="Barry K."/>
            <person name="Blanchette R.A."/>
            <person name="Henrissat B."/>
            <person name="Martinez A.T."/>
            <person name="Otillar R."/>
            <person name="Spatafora J.W."/>
            <person name="Yadav J.S."/>
            <person name="Aerts A."/>
            <person name="Benoit I."/>
            <person name="Boyd A."/>
            <person name="Carlson A."/>
            <person name="Copeland A."/>
            <person name="Coutinho P.M."/>
            <person name="de Vries R.P."/>
            <person name="Ferreira P."/>
            <person name="Findley K."/>
            <person name="Foster B."/>
            <person name="Gaskell J."/>
            <person name="Glotzer D."/>
            <person name="Gorecki P."/>
            <person name="Heitman J."/>
            <person name="Hesse C."/>
            <person name="Hori C."/>
            <person name="Igarashi K."/>
            <person name="Jurgens J.A."/>
            <person name="Kallen N."/>
            <person name="Kersten P."/>
            <person name="Kohler A."/>
            <person name="Kuees U."/>
            <person name="Kumar T.K.A."/>
            <person name="Kuo A."/>
            <person name="LaButti K."/>
            <person name="Larrondo L.F."/>
            <person name="Lindquist E."/>
            <person name="Ling A."/>
            <person name="Lombard V."/>
            <person name="Lucas S."/>
            <person name="Lundell T."/>
            <person name="Martin R."/>
            <person name="McLaughlin D.J."/>
            <person name="Morgenstern I."/>
            <person name="Morin E."/>
            <person name="Murat C."/>
            <person name="Nagy L.G."/>
            <person name="Nolan M."/>
            <person name="Ohm R.A."/>
            <person name="Patyshakuliyeva A."/>
            <person name="Rokas A."/>
            <person name="Ruiz-Duenas F.J."/>
            <person name="Sabat G."/>
            <person name="Salamov A."/>
            <person name="Samejima M."/>
            <person name="Schmutz J."/>
            <person name="Slot J.C."/>
            <person name="St John F."/>
            <person name="Stenlid J."/>
            <person name="Sun H."/>
            <person name="Sun S."/>
            <person name="Syed K."/>
            <person name="Tsang A."/>
            <person name="Wiebenga A."/>
            <person name="Young D."/>
            <person name="Pisabarro A."/>
            <person name="Eastwood D.C."/>
            <person name="Martin F."/>
            <person name="Cullen D."/>
            <person name="Grigoriev I.V."/>
            <person name="Hibbett D.S."/>
        </authorList>
    </citation>
    <scope>NUCLEOTIDE SEQUENCE [LARGE SCALE GENOMIC DNA]</scope>
    <source>
        <strain evidence="1 2">MD-104</strain>
    </source>
</reference>
<dbReference type="InterPro" id="IPR017359">
    <property type="entry name" value="Phi-like"/>
</dbReference>
<dbReference type="InterPro" id="IPR059181">
    <property type="entry name" value="RWDD2A-B_C"/>
</dbReference>
<dbReference type="OrthoDB" id="432412at2759"/>